<feature type="domain" description="SGNH hydrolase-type esterase" evidence="2">
    <location>
        <begin position="15"/>
        <end position="210"/>
    </location>
</feature>
<dbReference type="Gene3D" id="3.40.50.1110">
    <property type="entry name" value="SGNH hydrolase"/>
    <property type="match status" value="1"/>
</dbReference>
<dbReference type="InterPro" id="IPR036514">
    <property type="entry name" value="SGNH_hydro_sf"/>
</dbReference>
<name>A0AB34IDM0_PRYPA</name>
<dbReference type="InterPro" id="IPR013830">
    <property type="entry name" value="SGNH_hydro"/>
</dbReference>
<dbReference type="InterPro" id="IPR045136">
    <property type="entry name" value="Iah1-like"/>
</dbReference>
<dbReference type="AlphaFoldDB" id="A0AB34IDM0"/>
<dbReference type="Pfam" id="PF13472">
    <property type="entry name" value="Lipase_GDSL_2"/>
    <property type="match status" value="1"/>
</dbReference>
<evidence type="ECO:0000259" key="2">
    <source>
        <dbReference type="Pfam" id="PF13472"/>
    </source>
</evidence>
<protein>
    <recommendedName>
        <fullName evidence="2">SGNH hydrolase-type esterase domain-containing protein</fullName>
    </recommendedName>
</protein>
<dbReference type="PANTHER" id="PTHR14209:SF19">
    <property type="entry name" value="ISOAMYL ACETATE-HYDROLYZING ESTERASE 1 HOMOLOG"/>
    <property type="match status" value="1"/>
</dbReference>
<proteinExistence type="predicted"/>
<keyword evidence="4" id="KW-1185">Reference proteome</keyword>
<organism evidence="3 4">
    <name type="scientific">Prymnesium parvum</name>
    <name type="common">Toxic golden alga</name>
    <dbReference type="NCBI Taxonomy" id="97485"/>
    <lineage>
        <taxon>Eukaryota</taxon>
        <taxon>Haptista</taxon>
        <taxon>Haptophyta</taxon>
        <taxon>Prymnesiophyceae</taxon>
        <taxon>Prymnesiales</taxon>
        <taxon>Prymnesiaceae</taxon>
        <taxon>Prymnesium</taxon>
    </lineage>
</organism>
<reference evidence="3 4" key="1">
    <citation type="journal article" date="2024" name="Science">
        <title>Giant polyketide synthase enzymes in the biosynthesis of giant marine polyether toxins.</title>
        <authorList>
            <person name="Fallon T.R."/>
            <person name="Shende V.V."/>
            <person name="Wierzbicki I.H."/>
            <person name="Pendleton A.L."/>
            <person name="Watervoot N.F."/>
            <person name="Auber R.P."/>
            <person name="Gonzalez D.J."/>
            <person name="Wisecaver J.H."/>
            <person name="Moore B.S."/>
        </authorList>
    </citation>
    <scope>NUCLEOTIDE SEQUENCE [LARGE SCALE GENOMIC DNA]</scope>
    <source>
        <strain evidence="3 4">12B1</strain>
    </source>
</reference>
<dbReference type="CDD" id="cd01838">
    <property type="entry name" value="Isoamyl_acetate_hydrolase_like"/>
    <property type="match status" value="1"/>
</dbReference>
<evidence type="ECO:0000313" key="4">
    <source>
        <dbReference type="Proteomes" id="UP001515480"/>
    </source>
</evidence>
<dbReference type="Proteomes" id="UP001515480">
    <property type="component" value="Unassembled WGS sequence"/>
</dbReference>
<dbReference type="PANTHER" id="PTHR14209">
    <property type="entry name" value="ISOAMYL ACETATE-HYDROLYZING ESTERASE 1"/>
    <property type="match status" value="1"/>
</dbReference>
<accession>A0AB34IDM0</accession>
<sequence length="303" mass="32822">MEERRVPAVRPEFVLFGDSITQQGFVPSGWAALLAAKYCRTADITLRGYSGYTSRWALHLLPALFPPSRAAPALVTVCLGANDACLPPPLRGCPPQLSRQHVPQREYCDNLRQIIKSIRACGDGSARVLLLTPPPVDDGAWFSELQAEHDLPAHAESNRTLEAAKEYAACCLNVGAMEGVPVVDLCADFLQQPNWREMFSDGLHPNSAGGALIFSSVSAAIDKAYPELEPASFGKEALSLLPMDFPDHKSLDTADLAGCIRRHRQNHSSSAVHQPRFSGMSQTVEPEQDEDATGACTDSLTAQ</sequence>
<evidence type="ECO:0000256" key="1">
    <source>
        <dbReference type="SAM" id="MobiDB-lite"/>
    </source>
</evidence>
<dbReference type="EMBL" id="JBGBPQ010000028">
    <property type="protein sequence ID" value="KAL1496831.1"/>
    <property type="molecule type" value="Genomic_DNA"/>
</dbReference>
<comment type="caution">
    <text evidence="3">The sequence shown here is derived from an EMBL/GenBank/DDBJ whole genome shotgun (WGS) entry which is preliminary data.</text>
</comment>
<gene>
    <name evidence="3" type="ORF">AB1Y20_014417</name>
</gene>
<evidence type="ECO:0000313" key="3">
    <source>
        <dbReference type="EMBL" id="KAL1496831.1"/>
    </source>
</evidence>
<feature type="region of interest" description="Disordered" evidence="1">
    <location>
        <begin position="265"/>
        <end position="303"/>
    </location>
</feature>
<dbReference type="SUPFAM" id="SSF52266">
    <property type="entry name" value="SGNH hydrolase"/>
    <property type="match status" value="1"/>
</dbReference>